<dbReference type="InterPro" id="IPR009057">
    <property type="entry name" value="Homeodomain-like_sf"/>
</dbReference>
<dbReference type="SMART" id="SM00020">
    <property type="entry name" value="Tryp_SPc"/>
    <property type="match status" value="1"/>
</dbReference>
<dbReference type="GO" id="GO:0006508">
    <property type="term" value="P:proteolysis"/>
    <property type="evidence" value="ECO:0007669"/>
    <property type="project" value="UniProtKB-KW"/>
</dbReference>
<keyword evidence="4" id="KW-0720">Serine protease</keyword>
<dbReference type="InterPro" id="IPR001254">
    <property type="entry name" value="Trypsin_dom"/>
</dbReference>
<accession>A0A8S0ZFG5</accession>
<evidence type="ECO:0000256" key="3">
    <source>
        <dbReference type="ARBA" id="ARBA00022801"/>
    </source>
</evidence>
<dbReference type="OrthoDB" id="9425590at2759"/>
<comment type="subcellular location">
    <subcellularLocation>
        <location evidence="1">Nucleus</location>
    </subcellularLocation>
</comment>
<evidence type="ECO:0000256" key="6">
    <source>
        <dbReference type="SAM" id="SignalP"/>
    </source>
</evidence>
<dbReference type="GO" id="GO:0004252">
    <property type="term" value="F:serine-type endopeptidase activity"/>
    <property type="evidence" value="ECO:0007669"/>
    <property type="project" value="InterPro"/>
</dbReference>
<feature type="chain" id="PRO_5035945283" description="Peptidase S1 domain-containing protein" evidence="6">
    <location>
        <begin position="17"/>
        <end position="305"/>
    </location>
</feature>
<keyword evidence="9" id="KW-1185">Reference proteome</keyword>
<feature type="domain" description="Peptidase S1" evidence="7">
    <location>
        <begin position="27"/>
        <end position="239"/>
    </location>
</feature>
<organism evidence="8 9">
    <name type="scientific">Arctia plantaginis</name>
    <name type="common">Wood tiger moth</name>
    <name type="synonym">Phalaena plantaginis</name>
    <dbReference type="NCBI Taxonomy" id="874455"/>
    <lineage>
        <taxon>Eukaryota</taxon>
        <taxon>Metazoa</taxon>
        <taxon>Ecdysozoa</taxon>
        <taxon>Arthropoda</taxon>
        <taxon>Hexapoda</taxon>
        <taxon>Insecta</taxon>
        <taxon>Pterygota</taxon>
        <taxon>Neoptera</taxon>
        <taxon>Endopterygota</taxon>
        <taxon>Lepidoptera</taxon>
        <taxon>Glossata</taxon>
        <taxon>Ditrysia</taxon>
        <taxon>Noctuoidea</taxon>
        <taxon>Erebidae</taxon>
        <taxon>Arctiinae</taxon>
        <taxon>Arctia</taxon>
    </lineage>
</organism>
<gene>
    <name evidence="8" type="ORF">APLA_LOCUS4679</name>
</gene>
<dbReference type="AlphaFoldDB" id="A0A8S0ZFG5"/>
<dbReference type="InterPro" id="IPR043504">
    <property type="entry name" value="Peptidase_S1_PA_chymotrypsin"/>
</dbReference>
<evidence type="ECO:0000256" key="1">
    <source>
        <dbReference type="ARBA" id="ARBA00004123"/>
    </source>
</evidence>
<evidence type="ECO:0000256" key="5">
    <source>
        <dbReference type="ARBA" id="ARBA00023157"/>
    </source>
</evidence>
<dbReference type="Pfam" id="PF00089">
    <property type="entry name" value="Trypsin"/>
    <property type="match status" value="1"/>
</dbReference>
<dbReference type="SUPFAM" id="SSF50494">
    <property type="entry name" value="Trypsin-like serine proteases"/>
    <property type="match status" value="1"/>
</dbReference>
<feature type="signal peptide" evidence="6">
    <location>
        <begin position="1"/>
        <end position="16"/>
    </location>
</feature>
<dbReference type="PROSITE" id="PS50240">
    <property type="entry name" value="TRYPSIN_DOM"/>
    <property type="match status" value="1"/>
</dbReference>
<evidence type="ECO:0000313" key="9">
    <source>
        <dbReference type="Proteomes" id="UP000494106"/>
    </source>
</evidence>
<sequence>MRLITLFAISIVAVAAIPQSPPLSSRIIGGSPTHIDRWPEKANIMLLAGSNALNQHCGGTILNNRSILTSAQCALGREYSYPANQFRVRLGSTWANSGGVVHNIAFLITHPNYNVWTLDSDVMIMRSATNFVYTHVLRQGTIAGANYILGDNQPVWITGWGAWEGVTHLTEFYPTLVHFTWNYHEAGHGKGIPDSVGAVCKRSADRLVASGKDIASLVTTPKSKNRTTNRGDWSEENMKKAIQAVFDKICSERAAADRYEVPRTFWQDRIKAMKQGHDIALKPKLGRFQLTFKPEVERLDLLKTL</sequence>
<keyword evidence="3" id="KW-0378">Hydrolase</keyword>
<dbReference type="InterPro" id="IPR050430">
    <property type="entry name" value="Peptidase_S1"/>
</dbReference>
<dbReference type="EMBL" id="CADEBC010000476">
    <property type="protein sequence ID" value="CAB3232021.1"/>
    <property type="molecule type" value="Genomic_DNA"/>
</dbReference>
<protein>
    <recommendedName>
        <fullName evidence="7">Peptidase S1 domain-containing protein</fullName>
    </recommendedName>
</protein>
<evidence type="ECO:0000256" key="4">
    <source>
        <dbReference type="ARBA" id="ARBA00022825"/>
    </source>
</evidence>
<name>A0A8S0ZFG5_ARCPL</name>
<dbReference type="InterPro" id="IPR009003">
    <property type="entry name" value="Peptidase_S1_PA"/>
</dbReference>
<evidence type="ECO:0000313" key="8">
    <source>
        <dbReference type="EMBL" id="CAB3232021.1"/>
    </source>
</evidence>
<dbReference type="PANTHER" id="PTHR24276">
    <property type="entry name" value="POLYSERASE-RELATED"/>
    <property type="match status" value="1"/>
</dbReference>
<comment type="caution">
    <text evidence="8">The sequence shown here is derived from an EMBL/GenBank/DDBJ whole genome shotgun (WGS) entry which is preliminary data.</text>
</comment>
<dbReference type="Gene3D" id="2.40.10.10">
    <property type="entry name" value="Trypsin-like serine proteases"/>
    <property type="match status" value="1"/>
</dbReference>
<evidence type="ECO:0000259" key="7">
    <source>
        <dbReference type="PROSITE" id="PS50240"/>
    </source>
</evidence>
<reference evidence="8 9" key="1">
    <citation type="submission" date="2020-04" db="EMBL/GenBank/DDBJ databases">
        <authorList>
            <person name="Wallbank WR R."/>
            <person name="Pardo Diaz C."/>
            <person name="Kozak K."/>
            <person name="Martin S."/>
            <person name="Jiggins C."/>
            <person name="Moest M."/>
            <person name="Warren A I."/>
            <person name="Byers J.R.P. K."/>
            <person name="Montejo-Kovacevich G."/>
            <person name="Yen C E."/>
        </authorList>
    </citation>
    <scope>NUCLEOTIDE SEQUENCE [LARGE SCALE GENOMIC DNA]</scope>
</reference>
<dbReference type="Gene3D" id="1.10.10.60">
    <property type="entry name" value="Homeodomain-like"/>
    <property type="match status" value="1"/>
</dbReference>
<proteinExistence type="predicted"/>
<evidence type="ECO:0000256" key="2">
    <source>
        <dbReference type="ARBA" id="ARBA00022670"/>
    </source>
</evidence>
<dbReference type="GO" id="GO:0005634">
    <property type="term" value="C:nucleus"/>
    <property type="evidence" value="ECO:0007669"/>
    <property type="project" value="UniProtKB-SubCell"/>
</dbReference>
<keyword evidence="5" id="KW-1015">Disulfide bond</keyword>
<dbReference type="SUPFAM" id="SSF46689">
    <property type="entry name" value="Homeodomain-like"/>
    <property type="match status" value="1"/>
</dbReference>
<dbReference type="PANTHER" id="PTHR24276:SF91">
    <property type="entry name" value="AT26814P-RELATED"/>
    <property type="match status" value="1"/>
</dbReference>
<keyword evidence="2" id="KW-0645">Protease</keyword>
<dbReference type="Proteomes" id="UP000494106">
    <property type="component" value="Unassembled WGS sequence"/>
</dbReference>
<keyword evidence="6" id="KW-0732">Signal</keyword>